<dbReference type="Gene3D" id="3.30.200.20">
    <property type="entry name" value="Phosphorylase Kinase, domain 1"/>
    <property type="match status" value="1"/>
</dbReference>
<reference evidence="14" key="1">
    <citation type="submission" date="2022-01" db="UniProtKB">
        <authorList>
            <consortium name="EnsemblMetazoa"/>
        </authorList>
    </citation>
    <scope>IDENTIFICATION</scope>
</reference>
<evidence type="ECO:0000256" key="3">
    <source>
        <dbReference type="ARBA" id="ARBA00022679"/>
    </source>
</evidence>
<dbReference type="KEGG" id="clec:106667915"/>
<evidence type="ECO:0000313" key="15">
    <source>
        <dbReference type="Proteomes" id="UP000494040"/>
    </source>
</evidence>
<dbReference type="InterPro" id="IPR011009">
    <property type="entry name" value="Kinase-like_dom_sf"/>
</dbReference>
<evidence type="ECO:0000256" key="1">
    <source>
        <dbReference type="ARBA" id="ARBA00012444"/>
    </source>
</evidence>
<evidence type="ECO:0000259" key="13">
    <source>
        <dbReference type="PROSITE" id="PS51285"/>
    </source>
</evidence>
<feature type="domain" description="Protein kinase" evidence="12">
    <location>
        <begin position="39"/>
        <end position="293"/>
    </location>
</feature>
<evidence type="ECO:0000256" key="10">
    <source>
        <dbReference type="RuleBase" id="RU000304"/>
    </source>
</evidence>
<dbReference type="SMART" id="SM00133">
    <property type="entry name" value="S_TK_X"/>
    <property type="match status" value="1"/>
</dbReference>
<dbReference type="GO" id="GO:0007476">
    <property type="term" value="P:imaginal disc-derived wing morphogenesis"/>
    <property type="evidence" value="ECO:0007669"/>
    <property type="project" value="UniProtKB-ARBA"/>
</dbReference>
<comment type="catalytic activity">
    <reaction evidence="7">
        <text>L-threonyl-[protein] + ATP = O-phospho-L-threonyl-[protein] + ADP + H(+)</text>
        <dbReference type="Rhea" id="RHEA:46608"/>
        <dbReference type="Rhea" id="RHEA-COMP:11060"/>
        <dbReference type="Rhea" id="RHEA-COMP:11605"/>
        <dbReference type="ChEBI" id="CHEBI:15378"/>
        <dbReference type="ChEBI" id="CHEBI:30013"/>
        <dbReference type="ChEBI" id="CHEBI:30616"/>
        <dbReference type="ChEBI" id="CHEBI:61977"/>
        <dbReference type="ChEBI" id="CHEBI:456216"/>
        <dbReference type="EC" id="2.7.11.11"/>
    </reaction>
</comment>
<evidence type="ECO:0000256" key="7">
    <source>
        <dbReference type="ARBA" id="ARBA00047292"/>
    </source>
</evidence>
<evidence type="ECO:0000259" key="12">
    <source>
        <dbReference type="PROSITE" id="PS50011"/>
    </source>
</evidence>
<feature type="compositionally biased region" description="Polar residues" evidence="11">
    <location>
        <begin position="12"/>
        <end position="25"/>
    </location>
</feature>
<dbReference type="GO" id="GO:0005952">
    <property type="term" value="C:cAMP-dependent protein kinase complex"/>
    <property type="evidence" value="ECO:0007669"/>
    <property type="project" value="TreeGrafter"/>
</dbReference>
<dbReference type="PROSITE" id="PS50011">
    <property type="entry name" value="PROTEIN_KINASE_DOM"/>
    <property type="match status" value="1"/>
</dbReference>
<evidence type="ECO:0000256" key="9">
    <source>
        <dbReference type="PROSITE-ProRule" id="PRU10141"/>
    </source>
</evidence>
<protein>
    <recommendedName>
        <fullName evidence="1">cAMP-dependent protein kinase</fullName>
        <ecNumber evidence="1">2.7.11.11</ecNumber>
    </recommendedName>
</protein>
<evidence type="ECO:0000256" key="11">
    <source>
        <dbReference type="SAM" id="MobiDB-lite"/>
    </source>
</evidence>
<evidence type="ECO:0000313" key="14">
    <source>
        <dbReference type="EnsemblMetazoa" id="XP_014251675.1"/>
    </source>
</evidence>
<keyword evidence="5" id="KW-0418">Kinase</keyword>
<dbReference type="PANTHER" id="PTHR24353">
    <property type="entry name" value="CYCLIC NUCLEOTIDE-DEPENDENT PROTEIN KINASE"/>
    <property type="match status" value="1"/>
</dbReference>
<dbReference type="GeneID" id="106667915"/>
<dbReference type="InterPro" id="IPR000961">
    <property type="entry name" value="AGC-kinase_C"/>
</dbReference>
<dbReference type="PROSITE" id="PS00107">
    <property type="entry name" value="PROTEIN_KINASE_ATP"/>
    <property type="match status" value="1"/>
</dbReference>
<feature type="binding site" evidence="9">
    <location>
        <position position="68"/>
    </location>
    <ligand>
        <name>ATP</name>
        <dbReference type="ChEBI" id="CHEBI:30616"/>
    </ligand>
</feature>
<evidence type="ECO:0000256" key="4">
    <source>
        <dbReference type="ARBA" id="ARBA00022741"/>
    </source>
</evidence>
<dbReference type="EnsemblMetazoa" id="XM_014396189.1">
    <property type="protein sequence ID" value="XP_014251675.1"/>
    <property type="gene ID" value="LOC106667915"/>
</dbReference>
<evidence type="ECO:0000256" key="6">
    <source>
        <dbReference type="ARBA" id="ARBA00022840"/>
    </source>
</evidence>
<evidence type="ECO:0000256" key="2">
    <source>
        <dbReference type="ARBA" id="ARBA00022527"/>
    </source>
</evidence>
<dbReference type="InterPro" id="IPR000719">
    <property type="entry name" value="Prot_kinase_dom"/>
</dbReference>
<dbReference type="Pfam" id="PF00069">
    <property type="entry name" value="Pkinase"/>
    <property type="match status" value="1"/>
</dbReference>
<dbReference type="EC" id="2.7.11.11" evidence="1"/>
<comment type="similarity">
    <text evidence="10">Belongs to the protein kinase superfamily.</text>
</comment>
<dbReference type="Gene3D" id="1.10.510.10">
    <property type="entry name" value="Transferase(Phosphotransferase) domain 1"/>
    <property type="match status" value="1"/>
</dbReference>
<keyword evidence="2 10" id="KW-0723">Serine/threonine-protein kinase</keyword>
<dbReference type="Proteomes" id="UP000494040">
    <property type="component" value="Unassembled WGS sequence"/>
</dbReference>
<dbReference type="GO" id="GO:0005829">
    <property type="term" value="C:cytosol"/>
    <property type="evidence" value="ECO:0007669"/>
    <property type="project" value="TreeGrafter"/>
</dbReference>
<feature type="region of interest" description="Disordered" evidence="11">
    <location>
        <begin position="1"/>
        <end position="29"/>
    </location>
</feature>
<dbReference type="PROSITE" id="PS00108">
    <property type="entry name" value="PROTEIN_KINASE_ST"/>
    <property type="match status" value="1"/>
</dbReference>
<dbReference type="PROSITE" id="PS51285">
    <property type="entry name" value="AGC_KINASE_CTER"/>
    <property type="match status" value="1"/>
</dbReference>
<accession>A0A8I6TIC3</accession>
<feature type="compositionally biased region" description="Basic and acidic residues" evidence="11">
    <location>
        <begin position="1"/>
        <end position="11"/>
    </location>
</feature>
<comment type="catalytic activity">
    <reaction evidence="8">
        <text>L-seryl-[protein] + ATP = O-phospho-L-seryl-[protein] + ADP + H(+)</text>
        <dbReference type="Rhea" id="RHEA:17989"/>
        <dbReference type="Rhea" id="RHEA-COMP:9863"/>
        <dbReference type="Rhea" id="RHEA-COMP:11604"/>
        <dbReference type="ChEBI" id="CHEBI:15378"/>
        <dbReference type="ChEBI" id="CHEBI:29999"/>
        <dbReference type="ChEBI" id="CHEBI:30616"/>
        <dbReference type="ChEBI" id="CHEBI:83421"/>
        <dbReference type="ChEBI" id="CHEBI:456216"/>
        <dbReference type="EC" id="2.7.11.11"/>
    </reaction>
</comment>
<dbReference type="AlphaFoldDB" id="A0A8I6TIC3"/>
<keyword evidence="6 9" id="KW-0067">ATP-binding</keyword>
<dbReference type="InterPro" id="IPR008271">
    <property type="entry name" value="Ser/Thr_kinase_AS"/>
</dbReference>
<evidence type="ECO:0000256" key="5">
    <source>
        <dbReference type="ARBA" id="ARBA00022777"/>
    </source>
</evidence>
<dbReference type="FunFam" id="1.10.510.10:FF:000005">
    <property type="entry name" value="cAMP-dependent protein kinase catalytic subunit alpha"/>
    <property type="match status" value="1"/>
</dbReference>
<keyword evidence="3" id="KW-0808">Transferase</keyword>
<feature type="domain" description="AGC-kinase C-terminal" evidence="13">
    <location>
        <begin position="294"/>
        <end position="349"/>
    </location>
</feature>
<organism evidence="14 15">
    <name type="scientific">Cimex lectularius</name>
    <name type="common">Bed bug</name>
    <name type="synonym">Acanthia lectularia</name>
    <dbReference type="NCBI Taxonomy" id="79782"/>
    <lineage>
        <taxon>Eukaryota</taxon>
        <taxon>Metazoa</taxon>
        <taxon>Ecdysozoa</taxon>
        <taxon>Arthropoda</taxon>
        <taxon>Hexapoda</taxon>
        <taxon>Insecta</taxon>
        <taxon>Pterygota</taxon>
        <taxon>Neoptera</taxon>
        <taxon>Paraneoptera</taxon>
        <taxon>Hemiptera</taxon>
        <taxon>Heteroptera</taxon>
        <taxon>Panheteroptera</taxon>
        <taxon>Cimicomorpha</taxon>
        <taxon>Cimicidae</taxon>
        <taxon>Cimex</taxon>
    </lineage>
</organism>
<dbReference type="InterPro" id="IPR017441">
    <property type="entry name" value="Protein_kinase_ATP_BS"/>
</dbReference>
<keyword evidence="4 9" id="KW-0547">Nucleotide-binding</keyword>
<dbReference type="SMART" id="SM00220">
    <property type="entry name" value="S_TKc"/>
    <property type="match status" value="1"/>
</dbReference>
<dbReference type="RefSeq" id="XP_014251675.1">
    <property type="nucleotide sequence ID" value="XM_014396189.1"/>
</dbReference>
<sequence>MADPNKVERRNTGSLSRNSTRSPSLGRQRKVETPLISEFHLIKTIGHGTYGRVVQAYHKGTGKYYAIKIMSKQKIYDSKHIRNLLNEKNIMSALRFEFITPLKLFFQDNSYLYFVLPFLPGGDLYFHLKRFMKFPEPLAKFYICQLVLALEYLHSLDLVHRDVKPENIILDVEGFIKLTDFGFCKQVLGRTYTICGTPEYLAPELLSGKGYGKAVDWWSMGVMLFELVHGLTPFVQSDVEATYAQIQTGEYTMPSHFSVDLQDLINRLLQSQPSKRIGNYKRGAKDIKNHPFFNEIVWRDILTKNVVPPYRPYLKNPNDTSYFNTFDKEEPVYIAATNKFGDYFNDFDS</sequence>
<proteinExistence type="inferred from homology"/>
<name>A0A8I6TIC3_CIMLE</name>
<keyword evidence="15" id="KW-1185">Reference proteome</keyword>
<dbReference type="PANTHER" id="PTHR24353:SF153">
    <property type="entry name" value="CAMP-DEPENDENT PROTEIN KINASE CATALYTIC SUBUNIT 1"/>
    <property type="match status" value="1"/>
</dbReference>
<dbReference type="GO" id="GO:0005634">
    <property type="term" value="C:nucleus"/>
    <property type="evidence" value="ECO:0007669"/>
    <property type="project" value="TreeGrafter"/>
</dbReference>
<dbReference type="OMA" id="QIKETPG"/>
<dbReference type="OrthoDB" id="63267at2759"/>
<evidence type="ECO:0000256" key="8">
    <source>
        <dbReference type="ARBA" id="ARBA00047454"/>
    </source>
</evidence>
<dbReference type="GO" id="GO:0005524">
    <property type="term" value="F:ATP binding"/>
    <property type="evidence" value="ECO:0007669"/>
    <property type="project" value="UniProtKB-UniRule"/>
</dbReference>
<dbReference type="GO" id="GO:0004691">
    <property type="term" value="F:cAMP-dependent protein kinase activity"/>
    <property type="evidence" value="ECO:0007669"/>
    <property type="project" value="UniProtKB-EC"/>
</dbReference>
<dbReference type="SUPFAM" id="SSF56112">
    <property type="entry name" value="Protein kinase-like (PK-like)"/>
    <property type="match status" value="1"/>
</dbReference>